<evidence type="ECO:0000256" key="1">
    <source>
        <dbReference type="SAM" id="MobiDB-lite"/>
    </source>
</evidence>
<feature type="region of interest" description="Disordered" evidence="1">
    <location>
        <begin position="23"/>
        <end position="58"/>
    </location>
</feature>
<proteinExistence type="predicted"/>
<dbReference type="Proteomes" id="UP001162098">
    <property type="component" value="Segment"/>
</dbReference>
<evidence type="ECO:0000313" key="2">
    <source>
        <dbReference type="EMBL" id="QPB44323.1"/>
    </source>
</evidence>
<keyword evidence="3" id="KW-1185">Reference proteome</keyword>
<dbReference type="EMBL" id="MW018138">
    <property type="protein sequence ID" value="QPB44323.1"/>
    <property type="molecule type" value="Genomic_DNA"/>
</dbReference>
<accession>A0A7S7YEI9</accession>
<sequence>VHSGPLKKVTECGTCLAPITMPSRPELFGPSDSNTRFQTGNLFGFPTPGSSPFRLSDM</sequence>
<dbReference type="KEGG" id="vg:80543519"/>
<protein>
    <submittedName>
        <fullName evidence="2">Uncharacterized protein</fullName>
    </submittedName>
</protein>
<organism evidence="2 3">
    <name type="scientific">Medusavirus stheno T3</name>
    <dbReference type="NCBI Taxonomy" id="3069717"/>
    <lineage>
        <taxon>Viruses</taxon>
        <taxon>Varidnaviria</taxon>
        <taxon>Bamfordvirae</taxon>
        <taxon>Nucleocytoviricota</taxon>
        <taxon>Megaviricetes</taxon>
        <taxon>Mamonoviridae</taxon>
        <taxon>Medusavirus</taxon>
        <taxon>Medusavirus sthenus</taxon>
    </lineage>
</organism>
<reference evidence="2 3" key="1">
    <citation type="submission" date="2020-09" db="EMBL/GenBank/DDBJ databases">
        <authorList>
            <person name="Zhang R."/>
            <person name="Garcia K."/>
            <person name="Ogata H."/>
        </authorList>
    </citation>
    <scope>NUCLEOTIDE SEQUENCE [LARGE SCALE GENOMIC DNA]</scope>
    <source>
        <strain evidence="3">stheno</strain>
    </source>
</reference>
<feature type="compositionally biased region" description="Polar residues" evidence="1">
    <location>
        <begin position="31"/>
        <end position="41"/>
    </location>
</feature>
<feature type="non-terminal residue" evidence="2">
    <location>
        <position position="1"/>
    </location>
</feature>
<name>A0A7S7YEI9_9VIRU</name>
<evidence type="ECO:0000313" key="3">
    <source>
        <dbReference type="Proteomes" id="UP001162098"/>
    </source>
</evidence>